<dbReference type="EMBL" id="JACAGC010000011">
    <property type="protein sequence ID" value="KAF6332564.1"/>
    <property type="molecule type" value="Genomic_DNA"/>
</dbReference>
<organism evidence="1 2">
    <name type="scientific">Rhinolophus ferrumequinum</name>
    <name type="common">Greater horseshoe bat</name>
    <dbReference type="NCBI Taxonomy" id="59479"/>
    <lineage>
        <taxon>Eukaryota</taxon>
        <taxon>Metazoa</taxon>
        <taxon>Chordata</taxon>
        <taxon>Craniata</taxon>
        <taxon>Vertebrata</taxon>
        <taxon>Euteleostomi</taxon>
        <taxon>Mammalia</taxon>
        <taxon>Eutheria</taxon>
        <taxon>Laurasiatheria</taxon>
        <taxon>Chiroptera</taxon>
        <taxon>Yinpterochiroptera</taxon>
        <taxon>Rhinolophoidea</taxon>
        <taxon>Rhinolophidae</taxon>
        <taxon>Rhinolophinae</taxon>
        <taxon>Rhinolophus</taxon>
    </lineage>
</organism>
<sequence length="96" mass="10616">MNNGNVPNQEMVITNAAQLLMLRRRPISHLVSDANRVGLSWAVGSGAINLLKADLRVKLEQNLSPELMELLNESCGHTTPSGNKMHFHIYMVSSSF</sequence>
<gene>
    <name evidence="1" type="ORF">mRhiFer1_001542</name>
</gene>
<evidence type="ECO:0000313" key="1">
    <source>
        <dbReference type="EMBL" id="KAF6332564.1"/>
    </source>
</evidence>
<dbReference type="InterPro" id="IPR036065">
    <property type="entry name" value="BolA-like_sf"/>
</dbReference>
<dbReference type="Proteomes" id="UP000585614">
    <property type="component" value="Unassembled WGS sequence"/>
</dbReference>
<accession>A0A7J7W545</accession>
<evidence type="ECO:0000313" key="2">
    <source>
        <dbReference type="Proteomes" id="UP000585614"/>
    </source>
</evidence>
<dbReference type="SUPFAM" id="SSF82657">
    <property type="entry name" value="BolA-like"/>
    <property type="match status" value="1"/>
</dbReference>
<dbReference type="AlphaFoldDB" id="A0A7J7W545"/>
<dbReference type="Gene3D" id="3.30.300.90">
    <property type="entry name" value="BolA-like"/>
    <property type="match status" value="1"/>
</dbReference>
<proteinExistence type="predicted"/>
<reference evidence="1 2" key="1">
    <citation type="journal article" date="2020" name="Nature">
        <title>Six reference-quality genomes reveal evolution of bat adaptations.</title>
        <authorList>
            <person name="Jebb D."/>
            <person name="Huang Z."/>
            <person name="Pippel M."/>
            <person name="Hughes G.M."/>
            <person name="Lavrichenko K."/>
            <person name="Devanna P."/>
            <person name="Winkler S."/>
            <person name="Jermiin L.S."/>
            <person name="Skirmuntt E.C."/>
            <person name="Katzourakis A."/>
            <person name="Burkitt-Gray L."/>
            <person name="Ray D.A."/>
            <person name="Sullivan K.A.M."/>
            <person name="Roscito J.G."/>
            <person name="Kirilenko B.M."/>
            <person name="Davalos L.M."/>
            <person name="Corthals A.P."/>
            <person name="Power M.L."/>
            <person name="Jones G."/>
            <person name="Ransome R.D."/>
            <person name="Dechmann D.K.N."/>
            <person name="Locatelli A.G."/>
            <person name="Puechmaille S.J."/>
            <person name="Fedrigo O."/>
            <person name="Jarvis E.D."/>
            <person name="Hiller M."/>
            <person name="Vernes S.C."/>
            <person name="Myers E.W."/>
            <person name="Teeling E.C."/>
        </authorList>
    </citation>
    <scope>NUCLEOTIDE SEQUENCE [LARGE SCALE GENOMIC DNA]</scope>
    <source>
        <strain evidence="1">MRhiFer1</strain>
        <tissue evidence="1">Lung</tissue>
    </source>
</reference>
<comment type="caution">
    <text evidence="1">The sequence shown here is derived from an EMBL/GenBank/DDBJ whole genome shotgun (WGS) entry which is preliminary data.</text>
</comment>
<name>A0A7J7W545_RHIFE</name>
<protein>
    <submittedName>
        <fullName evidence="1">BolA family member 1</fullName>
    </submittedName>
</protein>